<dbReference type="EMBL" id="CP089279">
    <property type="protein sequence ID" value="USP81178.1"/>
    <property type="molecule type" value="Genomic_DNA"/>
</dbReference>
<organism evidence="4 5">
    <name type="scientific">Curvularia clavata</name>
    <dbReference type="NCBI Taxonomy" id="95742"/>
    <lineage>
        <taxon>Eukaryota</taxon>
        <taxon>Fungi</taxon>
        <taxon>Dikarya</taxon>
        <taxon>Ascomycota</taxon>
        <taxon>Pezizomycotina</taxon>
        <taxon>Dothideomycetes</taxon>
        <taxon>Pleosporomycetidae</taxon>
        <taxon>Pleosporales</taxon>
        <taxon>Pleosporineae</taxon>
        <taxon>Pleosporaceae</taxon>
        <taxon>Curvularia</taxon>
    </lineage>
</organism>
<feature type="compositionally biased region" description="Low complexity" evidence="1">
    <location>
        <begin position="872"/>
        <end position="883"/>
    </location>
</feature>
<keyword evidence="2" id="KW-0472">Membrane</keyword>
<evidence type="ECO:0000256" key="2">
    <source>
        <dbReference type="SAM" id="Phobius"/>
    </source>
</evidence>
<feature type="compositionally biased region" description="Polar residues" evidence="1">
    <location>
        <begin position="766"/>
        <end position="775"/>
    </location>
</feature>
<dbReference type="InterPro" id="IPR018713">
    <property type="entry name" value="MPAB/Lcp_cat_dom"/>
</dbReference>
<feature type="compositionally biased region" description="Basic residues" evidence="1">
    <location>
        <begin position="555"/>
        <end position="571"/>
    </location>
</feature>
<protein>
    <recommendedName>
        <fullName evidence="3">ER-bound oxygenase mpaB/mpaB'/Rubber oxygenase catalytic domain-containing protein</fullName>
    </recommendedName>
</protein>
<dbReference type="OrthoDB" id="1918at2759"/>
<dbReference type="InterPro" id="IPR037473">
    <property type="entry name" value="Lcp-like"/>
</dbReference>
<feature type="compositionally biased region" description="Polar residues" evidence="1">
    <location>
        <begin position="527"/>
        <end position="540"/>
    </location>
</feature>
<keyword evidence="5" id="KW-1185">Reference proteome</keyword>
<feature type="compositionally biased region" description="Pro residues" evidence="1">
    <location>
        <begin position="899"/>
        <end position="913"/>
    </location>
</feature>
<reference evidence="4" key="1">
    <citation type="submission" date="2021-12" db="EMBL/GenBank/DDBJ databases">
        <title>Curvularia clavata genome.</title>
        <authorList>
            <person name="Cao Y."/>
        </authorList>
    </citation>
    <scope>NUCLEOTIDE SEQUENCE</scope>
    <source>
        <strain evidence="4">Yc1106</strain>
    </source>
</reference>
<feature type="region of interest" description="Disordered" evidence="1">
    <location>
        <begin position="996"/>
        <end position="1016"/>
    </location>
</feature>
<proteinExistence type="predicted"/>
<evidence type="ECO:0000313" key="5">
    <source>
        <dbReference type="Proteomes" id="UP001056012"/>
    </source>
</evidence>
<dbReference type="Proteomes" id="UP001056012">
    <property type="component" value="Chromosome 6"/>
</dbReference>
<dbReference type="PANTHER" id="PTHR37539">
    <property type="entry name" value="SECRETED PROTEIN-RELATED"/>
    <property type="match status" value="1"/>
</dbReference>
<feature type="transmembrane region" description="Helical" evidence="2">
    <location>
        <begin position="454"/>
        <end position="474"/>
    </location>
</feature>
<feature type="region of interest" description="Disordered" evidence="1">
    <location>
        <begin position="1212"/>
        <end position="1232"/>
    </location>
</feature>
<name>A0A9Q8ZI64_CURCL</name>
<feature type="compositionally biased region" description="Low complexity" evidence="1">
    <location>
        <begin position="720"/>
        <end position="731"/>
    </location>
</feature>
<feature type="transmembrane region" description="Helical" evidence="2">
    <location>
        <begin position="365"/>
        <end position="387"/>
    </location>
</feature>
<feature type="region of interest" description="Disordered" evidence="1">
    <location>
        <begin position="56"/>
        <end position="87"/>
    </location>
</feature>
<accession>A0A9Q8ZI64</accession>
<keyword evidence="2" id="KW-1133">Transmembrane helix</keyword>
<feature type="compositionally biased region" description="Polar residues" evidence="1">
    <location>
        <begin position="838"/>
        <end position="852"/>
    </location>
</feature>
<dbReference type="PANTHER" id="PTHR37539:SF1">
    <property type="entry name" value="ER-BOUND OXYGENASE MPAB_MPAB'_RUBBER OXYGENASE CATALYTIC DOMAIN-CONTAINING PROTEIN"/>
    <property type="match status" value="1"/>
</dbReference>
<feature type="region of interest" description="Disordered" evidence="1">
    <location>
        <begin position="688"/>
        <end position="945"/>
    </location>
</feature>
<feature type="region of interest" description="Disordered" evidence="1">
    <location>
        <begin position="527"/>
        <end position="571"/>
    </location>
</feature>
<dbReference type="InterPro" id="IPR014848">
    <property type="entry name" value="Rgp1"/>
</dbReference>
<evidence type="ECO:0000313" key="4">
    <source>
        <dbReference type="EMBL" id="USP81178.1"/>
    </source>
</evidence>
<evidence type="ECO:0000259" key="3">
    <source>
        <dbReference type="Pfam" id="PF09995"/>
    </source>
</evidence>
<gene>
    <name evidence="4" type="ORF">yc1106_08452</name>
</gene>
<dbReference type="GO" id="GO:0016491">
    <property type="term" value="F:oxidoreductase activity"/>
    <property type="evidence" value="ECO:0007669"/>
    <property type="project" value="InterPro"/>
</dbReference>
<feature type="domain" description="ER-bound oxygenase mpaB/mpaB'/Rubber oxygenase catalytic" evidence="3">
    <location>
        <begin position="144"/>
        <end position="362"/>
    </location>
</feature>
<dbReference type="Pfam" id="PF08737">
    <property type="entry name" value="Rgp1"/>
    <property type="match status" value="1"/>
</dbReference>
<dbReference type="Pfam" id="PF09995">
    <property type="entry name" value="MPAB_Lcp_cat"/>
    <property type="match status" value="1"/>
</dbReference>
<evidence type="ECO:0000256" key="1">
    <source>
        <dbReference type="SAM" id="MobiDB-lite"/>
    </source>
</evidence>
<keyword evidence="2" id="KW-0812">Transmembrane</keyword>
<sequence>MAMPNLFQRRTANTKSCWGYTFEWTPDHLTPEQTKPMKFSYDVLAEECLDRLNVISPPHKGALPRNDTTRAVPASAPGTDKEKKEPLPVPRRDLYALLKEHHEADPKLAELWREVNTVPEWVDWEQIARGQDVFYRYGGPALTGLTFQSLLGGMGAARVVETLARTGGFSTKVARGRLFETTQHILQCTRTLEGLKPGGEGFAASIRVRFLHAAVRQRIMKLARERPSYFNVEEWGIPINDLDQIATIGTFSSTLIYLSFPRQGIFLRQQEIADYLALWRYIGYLMGTPDEWLSTPTKAKAMMESLLYYEVDPSDMSKVMANNIIYALKEEPPTFASADMLTASARWLNGNALCDRLGLKQVSPYYWSLMAGQCIFFIFYCYTYRLFPEADRRRIARAKEVMWNVTIKAKWGLAGTETAFDFKYVPQYDTLTQLGDIGERKQQRFSNELRNLKALGIAVGVVTLGTIVSVKLALRMVGTMCYENLEVETSESLLGMPKHILRICPRDPAQDGVCGCDMFWKRIKKPPNNTKPFTDATGHSQKAVDVAQPSEKEAKHKKKGKKKQRSNKAVKKATQVLVDYSLPFGKERPDWDTDEVRKMAGEISYPWDMNSSDRTYFPLKEPSHPRANLIGSPGAFIISFDLPPVPLIPVVVLTMSASNIRVFVQWKDSTVFAGEDIECTITFKNVALPEGRNGAPTPRQNGFATGGERQRKLPVPPVHSSTRPSVSRKSSFNSQLPPSHPRGHRPALSLHTPSTPGGLQAPPTPNAAQGNNSAGGQRHGRSVSIISLGTEVGTEVSHERGIGIRRPAKGHGRSASLQVVPGRPNSYPIASPGHRSATHPSPLSGDASSPSPRDTGDFAFPARQNRRRPGVTTTPSTPALPTTGRKPSNSFSKNFKFPAAPPPEDASQPPPRPSNGSPTKQPLHIRRNSPQPPHDNHRLSTSANLEVLSPVARIISGSSMNETPRSSGEFYSMSNNSNETMASEYIAHPSTRLLSRPTHQRRPSHLAPPSKQAQPESIMMGYAQIMGTFTLDGSLINQAPFEEVKRKGVLGGQGGGGVVGVEKTKRESGLFGALGWGSIGESLGGLLGPSEPSSIREMRGIASSKTVPLISTPQSILFVDLKLAPGESRSFTYSFTIPRGLPPTHKGRSMKVAYNLTIGTQRAGSTKEQQVKHVEVPFRVFGSVNNRGEILGHDLMSPYILLRDQARTAAVDPASAGNISPTKKGVTPKKGQEDTLSDFLDYVNNLLDRPQQNNAMGLMSPTGTLPGRSSFAEEPQSMKEAIDAAILRSNLTGAANQSANRFEIARSGRRVAVIMLARPSYRLGETMTAVVDFSNSHIPCYSIHLSLETSEKVDPAIALRSNASIYRVTKKVHASFSENALFAQKLAFSPTIPPNATPEFITSGVSLEWKLRIEFITPRLMHENGEEATWDDLLEEVSSDDRGIILAASQRLPAESFEVQVPIRVYGAVSGAPEAPDEQGYPV</sequence>
<dbReference type="VEuPathDB" id="FungiDB:yc1106_08452"/>